<dbReference type="Pfam" id="PF08774">
    <property type="entry name" value="VRR_NUC"/>
    <property type="match status" value="1"/>
</dbReference>
<dbReference type="InterPro" id="IPR049132">
    <property type="entry name" value="FAN1-like_euk"/>
</dbReference>
<feature type="compositionally biased region" description="Acidic residues" evidence="9">
    <location>
        <begin position="825"/>
        <end position="844"/>
    </location>
</feature>
<keyword evidence="5 8" id="KW-0378">Hydrolase</keyword>
<dbReference type="GO" id="GO:0070336">
    <property type="term" value="F:flap-structured DNA binding"/>
    <property type="evidence" value="ECO:0007669"/>
    <property type="project" value="TreeGrafter"/>
</dbReference>
<dbReference type="GO" id="GO:0008409">
    <property type="term" value="F:5'-3' exonuclease activity"/>
    <property type="evidence" value="ECO:0007669"/>
    <property type="project" value="TreeGrafter"/>
</dbReference>
<comment type="caution">
    <text evidence="11">The sequence shown here is derived from an EMBL/GenBank/DDBJ whole genome shotgun (WGS) entry which is preliminary data.</text>
</comment>
<dbReference type="EC" id="3.1.4.1" evidence="8"/>
<comment type="function">
    <text evidence="8">Nuclease required for the repair of DNA interstrand cross-links (ICL). Acts as a 5'-3' exonuclease that anchors at a cut end of DNA and cleaves DNA successively at every third nucleotide, allowing to excise an ICL from one strand through flanking incisions.</text>
</comment>
<dbReference type="GO" id="GO:0017108">
    <property type="term" value="F:5'-flap endonuclease activity"/>
    <property type="evidence" value="ECO:0007669"/>
    <property type="project" value="TreeGrafter"/>
</dbReference>
<feature type="compositionally biased region" description="Basic residues" evidence="9">
    <location>
        <begin position="792"/>
        <end position="801"/>
    </location>
</feature>
<organism evidence="11 12">
    <name type="scientific">Mycena metata</name>
    <dbReference type="NCBI Taxonomy" id="1033252"/>
    <lineage>
        <taxon>Eukaryota</taxon>
        <taxon>Fungi</taxon>
        <taxon>Dikarya</taxon>
        <taxon>Basidiomycota</taxon>
        <taxon>Agaricomycotina</taxon>
        <taxon>Agaricomycetes</taxon>
        <taxon>Agaricomycetidae</taxon>
        <taxon>Agaricales</taxon>
        <taxon>Marasmiineae</taxon>
        <taxon>Mycenaceae</taxon>
        <taxon>Mycena</taxon>
    </lineage>
</organism>
<feature type="compositionally biased region" description="Acidic residues" evidence="9">
    <location>
        <begin position="866"/>
        <end position="877"/>
    </location>
</feature>
<sequence length="901" mass="102289">MWTIRDFLLGIDEENYDKEFEEPPRWNSTTWDKPSRAIKNIMKSEPHLFTEEERAFIESIANFEYHSRFTLFRLTPRKTGKWHRLTAVEKSKGYVSEVGEHGLLDAFEQPTQEPQPIEVDRNGNEIIDLTGDSDDEDDNKPVAGTSADDITTLDGLHILKADEVKDLCKALKIDGYTKKNKDQMITALMEHAKGQTVLTFGAGPKSKGKGKDKAQLRQTVLPFARGKVAKSQESRLRALMLKALGKAVVVNPHLYTLMLRLSIIWHRSTEYPEQLFHPALMAGFNKQVYATYHHVRTDIWHTREQYLEYESGIKVEALIDEISKPEPKNGKPLKALVPERFLTPATPGLEFIGRLTTPARTPSLRTTEEALEFDVVEDTVNQQKARVIKQILDEHCTALNGQSFVDAESHRETPRRPGLERFEPGYVYTRILRKCAGALATLHEFAREKELLDMLLGQRFWRLGSRGGWYERRALIQMTHLFKDSEGYKDMNVIRDARAGLQEALADNDTATIARPALIRRLERSSVAVRVWEHPDAFKLDGTGRVKGKENKTAGPSIAKYLVGSKTEKPDVVEPTKGKWTGKSLWQGNEETVNVEGRALEYYAEHGFKGFHSETQILTTVFGLLFWDIIFAPVPGAFETPWQRGPLDLMDDSFYYARQDRIEARLAEIKAGEARSILEGNDDEYREDDTCCIGVSWEMCGRDDLVEIVECLGGDALASICRLFCEDYRGRNSGVPDLVIWNPDTKECKFVEVKGPGDTLHENQRLWSDALLTAGCPVVICYVVDSKKPKSRLKKVPKPRAPRASTSKARKGKAKAASPQPKSDVEEEEEEEETQPMVVDEEEAWVPSTTIKPPPPREQKRRRAVDEDEDEEQDDDLPVFSSHHPPPAIARKRHCSERKTN</sequence>
<dbReference type="Pfam" id="PF21170">
    <property type="entry name" value="FAN1_TPR"/>
    <property type="match status" value="1"/>
</dbReference>
<dbReference type="CDD" id="cd22326">
    <property type="entry name" value="FAN1-like"/>
    <property type="match status" value="1"/>
</dbReference>
<evidence type="ECO:0000256" key="2">
    <source>
        <dbReference type="ARBA" id="ARBA00005533"/>
    </source>
</evidence>
<keyword evidence="8" id="KW-0539">Nucleus</keyword>
<dbReference type="Gene3D" id="3.40.1350.10">
    <property type="match status" value="1"/>
</dbReference>
<accession>A0AAD7P0G6</accession>
<evidence type="ECO:0000313" key="11">
    <source>
        <dbReference type="EMBL" id="KAJ7782652.1"/>
    </source>
</evidence>
<dbReference type="GO" id="GO:0046872">
    <property type="term" value="F:metal ion binding"/>
    <property type="evidence" value="ECO:0007669"/>
    <property type="project" value="UniProtKB-KW"/>
</dbReference>
<comment type="cofactor">
    <cofactor evidence="8">
        <name>Mg(2+)</name>
        <dbReference type="ChEBI" id="CHEBI:18420"/>
    </cofactor>
    <cofactor evidence="8">
        <name>Mn(2+)</name>
        <dbReference type="ChEBI" id="CHEBI:29035"/>
    </cofactor>
</comment>
<protein>
    <recommendedName>
        <fullName evidence="8">Fanconi-associated nuclease</fullName>
        <ecNumber evidence="8">3.1.4.1</ecNumber>
    </recommendedName>
</protein>
<dbReference type="PANTHER" id="PTHR15749:SF4">
    <property type="entry name" value="FANCONI-ASSOCIATED NUCLEASE 1"/>
    <property type="match status" value="1"/>
</dbReference>
<evidence type="ECO:0000256" key="9">
    <source>
        <dbReference type="SAM" id="MobiDB-lite"/>
    </source>
</evidence>
<evidence type="ECO:0000256" key="5">
    <source>
        <dbReference type="ARBA" id="ARBA00022801"/>
    </source>
</evidence>
<proteinExistence type="inferred from homology"/>
<feature type="region of interest" description="Disordered" evidence="9">
    <location>
        <begin position="792"/>
        <end position="901"/>
    </location>
</feature>
<gene>
    <name evidence="11" type="ORF">B0H16DRAFT_1493873</name>
</gene>
<evidence type="ECO:0000256" key="8">
    <source>
        <dbReference type="RuleBase" id="RU365033"/>
    </source>
</evidence>
<evidence type="ECO:0000259" key="10">
    <source>
        <dbReference type="SMART" id="SM00990"/>
    </source>
</evidence>
<keyword evidence="6 8" id="KW-0460">Magnesium</keyword>
<comment type="similarity">
    <text evidence="2 8">Belongs to the FAN1 family.</text>
</comment>
<evidence type="ECO:0000256" key="4">
    <source>
        <dbReference type="ARBA" id="ARBA00022723"/>
    </source>
</evidence>
<dbReference type="EMBL" id="JARKIB010000003">
    <property type="protein sequence ID" value="KAJ7782652.1"/>
    <property type="molecule type" value="Genomic_DNA"/>
</dbReference>
<name>A0AAD7P0G6_9AGAR</name>
<dbReference type="GO" id="GO:0036297">
    <property type="term" value="P:interstrand cross-link repair"/>
    <property type="evidence" value="ECO:0007669"/>
    <property type="project" value="InterPro"/>
</dbReference>
<dbReference type="InterPro" id="IPR049126">
    <property type="entry name" value="FAN1-like_TPR"/>
</dbReference>
<keyword evidence="4 8" id="KW-0479">Metal-binding</keyword>
<keyword evidence="3 8" id="KW-0540">Nuclease</keyword>
<dbReference type="InterPro" id="IPR011856">
    <property type="entry name" value="tRNA_endonuc-like_dom_sf"/>
</dbReference>
<comment type="catalytic activity">
    <reaction evidence="1 8">
        <text>Hydrolytically removes 5'-nucleotides successively from the 3'-hydroxy termini of 3'-hydroxy-terminated oligonucleotides.</text>
        <dbReference type="EC" id="3.1.4.1"/>
    </reaction>
</comment>
<evidence type="ECO:0000256" key="3">
    <source>
        <dbReference type="ARBA" id="ARBA00022722"/>
    </source>
</evidence>
<evidence type="ECO:0000256" key="6">
    <source>
        <dbReference type="ARBA" id="ARBA00022842"/>
    </source>
</evidence>
<dbReference type="SMART" id="SM00990">
    <property type="entry name" value="VRR_NUC"/>
    <property type="match status" value="1"/>
</dbReference>
<dbReference type="InterPro" id="IPR033315">
    <property type="entry name" value="Fan1-like"/>
</dbReference>
<keyword evidence="8" id="KW-0227">DNA damage</keyword>
<evidence type="ECO:0000256" key="7">
    <source>
        <dbReference type="ARBA" id="ARBA00023211"/>
    </source>
</evidence>
<feature type="domain" description="VRR-NUC" evidence="10">
    <location>
        <begin position="669"/>
        <end position="785"/>
    </location>
</feature>
<keyword evidence="12" id="KW-1185">Reference proteome</keyword>
<keyword evidence="8" id="KW-0234">DNA repair</keyword>
<dbReference type="GO" id="GO:0005634">
    <property type="term" value="C:nucleus"/>
    <property type="evidence" value="ECO:0007669"/>
    <property type="project" value="UniProtKB-SubCell"/>
</dbReference>
<feature type="compositionally biased region" description="Basic residues" evidence="9">
    <location>
        <begin position="890"/>
        <end position="901"/>
    </location>
</feature>
<dbReference type="InterPro" id="IPR014883">
    <property type="entry name" value="VRR_NUC"/>
</dbReference>
<comment type="subcellular location">
    <subcellularLocation>
        <location evidence="8">Nucleus</location>
    </subcellularLocation>
</comment>
<dbReference type="Proteomes" id="UP001215598">
    <property type="component" value="Unassembled WGS sequence"/>
</dbReference>
<evidence type="ECO:0000256" key="1">
    <source>
        <dbReference type="ARBA" id="ARBA00000983"/>
    </source>
</evidence>
<reference evidence="11" key="1">
    <citation type="submission" date="2023-03" db="EMBL/GenBank/DDBJ databases">
        <title>Massive genome expansion in bonnet fungi (Mycena s.s.) driven by repeated elements and novel gene families across ecological guilds.</title>
        <authorList>
            <consortium name="Lawrence Berkeley National Laboratory"/>
            <person name="Harder C.B."/>
            <person name="Miyauchi S."/>
            <person name="Viragh M."/>
            <person name="Kuo A."/>
            <person name="Thoen E."/>
            <person name="Andreopoulos B."/>
            <person name="Lu D."/>
            <person name="Skrede I."/>
            <person name="Drula E."/>
            <person name="Henrissat B."/>
            <person name="Morin E."/>
            <person name="Kohler A."/>
            <person name="Barry K."/>
            <person name="LaButti K."/>
            <person name="Morin E."/>
            <person name="Salamov A."/>
            <person name="Lipzen A."/>
            <person name="Mereny Z."/>
            <person name="Hegedus B."/>
            <person name="Baldrian P."/>
            <person name="Stursova M."/>
            <person name="Weitz H."/>
            <person name="Taylor A."/>
            <person name="Grigoriev I.V."/>
            <person name="Nagy L.G."/>
            <person name="Martin F."/>
            <person name="Kauserud H."/>
        </authorList>
    </citation>
    <scope>NUCLEOTIDE SEQUENCE</scope>
    <source>
        <strain evidence="11">CBHHK182m</strain>
    </source>
</reference>
<keyword evidence="7 8" id="KW-0464">Manganese</keyword>
<dbReference type="PANTHER" id="PTHR15749">
    <property type="entry name" value="FANCONI-ASSOCIATED NUCLEASE 1"/>
    <property type="match status" value="1"/>
</dbReference>
<evidence type="ECO:0000313" key="12">
    <source>
        <dbReference type="Proteomes" id="UP001215598"/>
    </source>
</evidence>
<dbReference type="GO" id="GO:0004528">
    <property type="term" value="F:phosphodiesterase I activity"/>
    <property type="evidence" value="ECO:0007669"/>
    <property type="project" value="UniProtKB-EC"/>
</dbReference>
<dbReference type="AlphaFoldDB" id="A0AAD7P0G6"/>